<accession>A0A9E7U6M9</accession>
<keyword evidence="2" id="KW-1185">Reference proteome</keyword>
<reference evidence="1" key="1">
    <citation type="submission" date="2022-09" db="EMBL/GenBank/DDBJ databases">
        <title>Diverse halophilic archaea isolated from saline environments.</title>
        <authorList>
            <person name="Cui H.-L."/>
        </authorList>
    </citation>
    <scope>NUCLEOTIDE SEQUENCE</scope>
    <source>
        <strain evidence="1">ZS-35-S2</strain>
    </source>
</reference>
<organism evidence="1 2">
    <name type="scientific">Salinirubellus salinus</name>
    <dbReference type="NCBI Taxonomy" id="1364945"/>
    <lineage>
        <taxon>Archaea</taxon>
        <taxon>Methanobacteriati</taxon>
        <taxon>Methanobacteriota</taxon>
        <taxon>Stenosarchaea group</taxon>
        <taxon>Halobacteria</taxon>
        <taxon>Halobacteriales</taxon>
        <taxon>Natronomonadaceae</taxon>
        <taxon>Salinirubellus</taxon>
    </lineage>
</organism>
<proteinExistence type="predicted"/>
<protein>
    <submittedName>
        <fullName evidence="1">Uncharacterized protein</fullName>
    </submittedName>
</protein>
<sequence>MTNPYLTRSEYQNEIVGDVAPWPEYTDAVQESIRRIKEEDALVRENYDGLGTRLMLTDTDKPDDITTSLMDNATMGIVSKVVNEEDETITEEEVVNRLEELLNSD</sequence>
<dbReference type="EMBL" id="CP104003">
    <property type="protein sequence ID" value="UWM56640.1"/>
    <property type="molecule type" value="Genomic_DNA"/>
</dbReference>
<evidence type="ECO:0000313" key="2">
    <source>
        <dbReference type="Proteomes" id="UP001057580"/>
    </source>
</evidence>
<evidence type="ECO:0000313" key="1">
    <source>
        <dbReference type="EMBL" id="UWM56640.1"/>
    </source>
</evidence>
<dbReference type="KEGG" id="ssai:N0B31_10170"/>
<gene>
    <name evidence="1" type="ORF">N0B31_10170</name>
</gene>
<name>A0A9E7U6M9_9EURY</name>
<dbReference type="GeneID" id="74942790"/>
<dbReference type="AlphaFoldDB" id="A0A9E7U6M9"/>
<dbReference type="Proteomes" id="UP001057580">
    <property type="component" value="Chromosome"/>
</dbReference>
<dbReference type="RefSeq" id="WP_260643754.1">
    <property type="nucleotide sequence ID" value="NZ_CP104003.1"/>
</dbReference>